<dbReference type="Gene3D" id="3.30.56.10">
    <property type="match status" value="2"/>
</dbReference>
<dbReference type="GO" id="GO:0004826">
    <property type="term" value="F:phenylalanine-tRNA ligase activity"/>
    <property type="evidence" value="ECO:0007669"/>
    <property type="project" value="UniProtKB-UniRule"/>
</dbReference>
<dbReference type="CDD" id="cd02796">
    <property type="entry name" value="tRNA_bind_bactPheRS"/>
    <property type="match status" value="1"/>
</dbReference>
<evidence type="ECO:0000256" key="6">
    <source>
        <dbReference type="ARBA" id="ARBA00022598"/>
    </source>
</evidence>
<keyword evidence="6 15" id="KW-0436">Ligase</keyword>
<protein>
    <recommendedName>
        <fullName evidence="15">Phenylalanine--tRNA ligase beta subunit</fullName>
        <ecNumber evidence="15">6.1.1.20</ecNumber>
    </recommendedName>
    <alternativeName>
        <fullName evidence="15">Phenylalanyl-tRNA synthetase beta subunit</fullName>
        <shortName evidence="15">PheRS</shortName>
    </alternativeName>
</protein>
<dbReference type="SUPFAM" id="SSF46955">
    <property type="entry name" value="Putative DNA-binding domain"/>
    <property type="match status" value="1"/>
</dbReference>
<dbReference type="SUPFAM" id="SSF50249">
    <property type="entry name" value="Nucleic acid-binding proteins"/>
    <property type="match status" value="1"/>
</dbReference>
<dbReference type="InterPro" id="IPR009061">
    <property type="entry name" value="DNA-bd_dom_put_sf"/>
</dbReference>
<dbReference type="EMBL" id="WESC01000001">
    <property type="protein sequence ID" value="KAB7742771.1"/>
    <property type="molecule type" value="Genomic_DNA"/>
</dbReference>
<comment type="similarity">
    <text evidence="2 15">Belongs to the phenylalanyl-tRNA synthetase beta subunit family. Type 1 subfamily.</text>
</comment>
<dbReference type="PROSITE" id="PS51447">
    <property type="entry name" value="FDX_ACB"/>
    <property type="match status" value="1"/>
</dbReference>
<dbReference type="NCBIfam" id="TIGR00472">
    <property type="entry name" value="pheT_bact"/>
    <property type="match status" value="1"/>
</dbReference>
<dbReference type="InterPro" id="IPR036690">
    <property type="entry name" value="Fdx_antiC-bd_sf"/>
</dbReference>
<dbReference type="InterPro" id="IPR045864">
    <property type="entry name" value="aa-tRNA-synth_II/BPL/LPL"/>
</dbReference>
<dbReference type="Gene3D" id="2.40.50.140">
    <property type="entry name" value="Nucleic acid-binding proteins"/>
    <property type="match status" value="1"/>
</dbReference>
<dbReference type="NCBIfam" id="NF045760">
    <property type="entry name" value="YtpR"/>
    <property type="match status" value="1"/>
</dbReference>
<dbReference type="GO" id="GO:0009328">
    <property type="term" value="C:phenylalanine-tRNA ligase complex"/>
    <property type="evidence" value="ECO:0007669"/>
    <property type="project" value="TreeGrafter"/>
</dbReference>
<dbReference type="CDD" id="cd00769">
    <property type="entry name" value="PheRS_beta_core"/>
    <property type="match status" value="1"/>
</dbReference>
<evidence type="ECO:0000256" key="10">
    <source>
        <dbReference type="ARBA" id="ARBA00022842"/>
    </source>
</evidence>
<dbReference type="InterPro" id="IPR004532">
    <property type="entry name" value="Phe-tRNA-ligase_IIc_bsu_bact"/>
</dbReference>
<evidence type="ECO:0000313" key="21">
    <source>
        <dbReference type="EMBL" id="KAB7742771.1"/>
    </source>
</evidence>
<dbReference type="SUPFAM" id="SSF55681">
    <property type="entry name" value="Class II aaRS and biotin synthetases"/>
    <property type="match status" value="1"/>
</dbReference>
<evidence type="ECO:0000256" key="9">
    <source>
        <dbReference type="ARBA" id="ARBA00022840"/>
    </source>
</evidence>
<feature type="binding site" evidence="15">
    <location>
        <position position="460"/>
    </location>
    <ligand>
        <name>Mg(2+)</name>
        <dbReference type="ChEBI" id="CHEBI:18420"/>
        <note>shared with alpha subunit</note>
    </ligand>
</feature>
<dbReference type="InterPro" id="IPR045060">
    <property type="entry name" value="Phe-tRNA-ligase_IIc_bsu"/>
</dbReference>
<comment type="cofactor">
    <cofactor evidence="15">
        <name>Mg(2+)</name>
        <dbReference type="ChEBI" id="CHEBI:18420"/>
    </cofactor>
    <text evidence="15">Binds 2 magnesium ions per tetramer.</text>
</comment>
<evidence type="ECO:0000256" key="16">
    <source>
        <dbReference type="PROSITE-ProRule" id="PRU00209"/>
    </source>
</evidence>
<name>A0A6N6VMJ4_9HYPH</name>
<keyword evidence="8 15" id="KW-0547">Nucleotide-binding</keyword>
<comment type="catalytic activity">
    <reaction evidence="14 15">
        <text>tRNA(Phe) + L-phenylalanine + ATP = L-phenylalanyl-tRNA(Phe) + AMP + diphosphate + H(+)</text>
        <dbReference type="Rhea" id="RHEA:19413"/>
        <dbReference type="Rhea" id="RHEA-COMP:9668"/>
        <dbReference type="Rhea" id="RHEA-COMP:9699"/>
        <dbReference type="ChEBI" id="CHEBI:15378"/>
        <dbReference type="ChEBI" id="CHEBI:30616"/>
        <dbReference type="ChEBI" id="CHEBI:33019"/>
        <dbReference type="ChEBI" id="CHEBI:58095"/>
        <dbReference type="ChEBI" id="CHEBI:78442"/>
        <dbReference type="ChEBI" id="CHEBI:78531"/>
        <dbReference type="ChEBI" id="CHEBI:456215"/>
        <dbReference type="EC" id="6.1.1.20"/>
    </reaction>
</comment>
<evidence type="ECO:0000259" key="18">
    <source>
        <dbReference type="PROSITE" id="PS50886"/>
    </source>
</evidence>
<dbReference type="PROSITE" id="PS50886">
    <property type="entry name" value="TRBD"/>
    <property type="match status" value="1"/>
</dbReference>
<keyword evidence="13 15" id="KW-0030">Aminoacyl-tRNA synthetase</keyword>
<keyword evidence="11 16" id="KW-0694">RNA-binding</keyword>
<keyword evidence="12 15" id="KW-0648">Protein biosynthesis</keyword>
<organism evidence="21 22">
    <name type="scientific">Parvibaculum sedimenti</name>
    <dbReference type="NCBI Taxonomy" id="2608632"/>
    <lineage>
        <taxon>Bacteria</taxon>
        <taxon>Pseudomonadati</taxon>
        <taxon>Pseudomonadota</taxon>
        <taxon>Alphaproteobacteria</taxon>
        <taxon>Hyphomicrobiales</taxon>
        <taxon>Parvibaculaceae</taxon>
        <taxon>Parvibaculum</taxon>
    </lineage>
</organism>
<dbReference type="InterPro" id="IPR002547">
    <property type="entry name" value="tRNA-bd_dom"/>
</dbReference>
<dbReference type="InterPro" id="IPR041616">
    <property type="entry name" value="PheRS_beta_core"/>
</dbReference>
<dbReference type="InterPro" id="IPR005146">
    <property type="entry name" value="B3/B4_tRNA-bd"/>
</dbReference>
<proteinExistence type="inferred from homology"/>
<dbReference type="SMART" id="SM00896">
    <property type="entry name" value="FDX-ACB"/>
    <property type="match status" value="1"/>
</dbReference>
<feature type="domain" description="FDX-ACB" evidence="19">
    <location>
        <begin position="716"/>
        <end position="809"/>
    </location>
</feature>
<feature type="binding site" evidence="15">
    <location>
        <position position="466"/>
    </location>
    <ligand>
        <name>Mg(2+)</name>
        <dbReference type="ChEBI" id="CHEBI:18420"/>
        <note>shared with alpha subunit</note>
    </ligand>
</feature>
<evidence type="ECO:0000256" key="15">
    <source>
        <dbReference type="HAMAP-Rule" id="MF_00283"/>
    </source>
</evidence>
<keyword evidence="10 15" id="KW-0460">Magnesium</keyword>
<sequence>MKFTLSWLKDHLETDATLDEIAERLTMLGLEVEGIVDPAKKLGDFAVAKIIEAVPHPDADKLRLCKVEALVDGKRQVLQVVCGAPNARSGLTGIFAPSGATIPVNGMVLKPTKIRGVESNGMMCSERELELSNEHDGIIELPDSWEVGTPASEALGQNDPVIEIAITPNRPDCLGVYGVARDLAAAGVGKLNDGSVKPLPGNFDSATGIKLEFAPGTDNACPVFAGRMVKGVANGPSPIWMQKRLKAVGLRPINALVDITNYISLDRGRPLHVYDASKLKGDIRARLGRKGERLLALDGKEYDVQPDYCVIADDARVLGFAGVMGGEESGSSEATTEVFIESAYFDPYRTAKTGRATGIVSDARYRFERGVDPAFVIDGLELATRMVLELCGGTPSNVIVAGKEPVPTKAIGFDPMRVEKLTGLTLPRVEAETILKRLGFGVAEMSDGLLDVRVPSWRPDIDGQADLVEEIVRVHGLSAVKSVALPRAHAVSRPVLSVQQRRERQARRVLAARGLVETVNWSFISKAAANLFGGGNATPGLKLANPISSDMSHMRPTLLAGLIVAAGRNVDRGFADVALFEVGQQFADDTPEGQSTAATGIRRGTARPNGAGRHWQGKAGPVDAFDAKADAVALLAALGAPNLQVSAEAPAWYHPGRSGAFKLGPKNVIGYFGEIHPRVLAELDVAGPVVGFEIFPAAIPEPKKKATKAKPPLDLSAFQPLRRDFAFVVDAGVSADQLIRAARNVDKKLVADVSLFDVFEGGALGDGKKSLAIEVTLQPVEKTLTDEDIEAVSKKIIAAVEKATGGTLRS</sequence>
<dbReference type="InterPro" id="IPR005147">
    <property type="entry name" value="tRNA_synthase_B5-dom"/>
</dbReference>
<evidence type="ECO:0000256" key="14">
    <source>
        <dbReference type="ARBA" id="ARBA00049255"/>
    </source>
</evidence>
<evidence type="ECO:0000256" key="7">
    <source>
        <dbReference type="ARBA" id="ARBA00022723"/>
    </source>
</evidence>
<dbReference type="Pfam" id="PF17759">
    <property type="entry name" value="tRNA_synthFbeta"/>
    <property type="match status" value="1"/>
</dbReference>
<keyword evidence="9 15" id="KW-0067">ATP-binding</keyword>
<dbReference type="Proteomes" id="UP000468901">
    <property type="component" value="Unassembled WGS sequence"/>
</dbReference>
<dbReference type="AlphaFoldDB" id="A0A6N6VMJ4"/>
<evidence type="ECO:0000256" key="17">
    <source>
        <dbReference type="SAM" id="MobiDB-lite"/>
    </source>
</evidence>
<dbReference type="SMART" id="SM00874">
    <property type="entry name" value="B5"/>
    <property type="match status" value="1"/>
</dbReference>
<evidence type="ECO:0000256" key="1">
    <source>
        <dbReference type="ARBA" id="ARBA00004496"/>
    </source>
</evidence>
<dbReference type="Pfam" id="PF01588">
    <property type="entry name" value="tRNA_bind"/>
    <property type="match status" value="1"/>
</dbReference>
<dbReference type="GO" id="GO:0005524">
    <property type="term" value="F:ATP binding"/>
    <property type="evidence" value="ECO:0007669"/>
    <property type="project" value="UniProtKB-UniRule"/>
</dbReference>
<dbReference type="EC" id="6.1.1.20" evidence="15"/>
<feature type="domain" description="TRNA-binding" evidence="18">
    <location>
        <begin position="39"/>
        <end position="152"/>
    </location>
</feature>
<dbReference type="PROSITE" id="PS51483">
    <property type="entry name" value="B5"/>
    <property type="match status" value="1"/>
</dbReference>
<dbReference type="RefSeq" id="WP_152214324.1">
    <property type="nucleotide sequence ID" value="NZ_WESC01000001.1"/>
</dbReference>
<keyword evidence="5 16" id="KW-0820">tRNA-binding</keyword>
<comment type="caution">
    <text evidence="21">The sequence shown here is derived from an EMBL/GenBank/DDBJ whole genome shotgun (WGS) entry which is preliminary data.</text>
</comment>
<dbReference type="InterPro" id="IPR005121">
    <property type="entry name" value="Fdx_antiC-bd"/>
</dbReference>
<feature type="binding site" evidence="15">
    <location>
        <position position="470"/>
    </location>
    <ligand>
        <name>Mg(2+)</name>
        <dbReference type="ChEBI" id="CHEBI:18420"/>
        <note>shared with alpha subunit</note>
    </ligand>
</feature>
<dbReference type="Gene3D" id="3.30.930.10">
    <property type="entry name" value="Bira Bifunctional Protein, Domain 2"/>
    <property type="match status" value="1"/>
</dbReference>
<evidence type="ECO:0000256" key="8">
    <source>
        <dbReference type="ARBA" id="ARBA00022741"/>
    </source>
</evidence>
<dbReference type="GO" id="GO:0000287">
    <property type="term" value="F:magnesium ion binding"/>
    <property type="evidence" value="ECO:0007669"/>
    <property type="project" value="UniProtKB-UniRule"/>
</dbReference>
<dbReference type="SUPFAM" id="SSF56037">
    <property type="entry name" value="PheT/TilS domain"/>
    <property type="match status" value="1"/>
</dbReference>
<reference evidence="21 22" key="1">
    <citation type="submission" date="2019-09" db="EMBL/GenBank/DDBJ databases">
        <title>Parvibaculum sedimenti sp. nov., isolated from sediment.</title>
        <authorList>
            <person name="Wang Y."/>
        </authorList>
    </citation>
    <scope>NUCLEOTIDE SEQUENCE [LARGE SCALE GENOMIC DNA]</scope>
    <source>
        <strain evidence="21 22">HXT-9</strain>
    </source>
</reference>
<dbReference type="FunFam" id="3.30.70.380:FF:000001">
    <property type="entry name" value="Phenylalanine--tRNA ligase beta subunit"/>
    <property type="match status" value="1"/>
</dbReference>
<evidence type="ECO:0000256" key="12">
    <source>
        <dbReference type="ARBA" id="ARBA00022917"/>
    </source>
</evidence>
<dbReference type="Pfam" id="PF03484">
    <property type="entry name" value="B5"/>
    <property type="match status" value="1"/>
</dbReference>
<feature type="binding site" evidence="15">
    <location>
        <position position="469"/>
    </location>
    <ligand>
        <name>Mg(2+)</name>
        <dbReference type="ChEBI" id="CHEBI:18420"/>
        <note>shared with alpha subunit</note>
    </ligand>
</feature>
<dbReference type="GO" id="GO:0006432">
    <property type="term" value="P:phenylalanyl-tRNA aminoacylation"/>
    <property type="evidence" value="ECO:0007669"/>
    <property type="project" value="UniProtKB-UniRule"/>
</dbReference>
<dbReference type="SMART" id="SM00873">
    <property type="entry name" value="B3_4"/>
    <property type="match status" value="1"/>
</dbReference>
<comment type="subcellular location">
    <subcellularLocation>
        <location evidence="1 15">Cytoplasm</location>
    </subcellularLocation>
</comment>
<evidence type="ECO:0000256" key="2">
    <source>
        <dbReference type="ARBA" id="ARBA00008653"/>
    </source>
</evidence>
<keyword evidence="22" id="KW-1185">Reference proteome</keyword>
<dbReference type="SUPFAM" id="SSF54991">
    <property type="entry name" value="Anticodon-binding domain of PheRS"/>
    <property type="match status" value="1"/>
</dbReference>
<dbReference type="InterPro" id="IPR012340">
    <property type="entry name" value="NA-bd_OB-fold"/>
</dbReference>
<gene>
    <name evidence="15" type="primary">pheT</name>
    <name evidence="21" type="ORF">F2P47_01160</name>
</gene>
<evidence type="ECO:0000259" key="20">
    <source>
        <dbReference type="PROSITE" id="PS51483"/>
    </source>
</evidence>
<evidence type="ECO:0000256" key="11">
    <source>
        <dbReference type="ARBA" id="ARBA00022884"/>
    </source>
</evidence>
<keyword evidence="7 15" id="KW-0479">Metal-binding</keyword>
<dbReference type="HAMAP" id="MF_00283">
    <property type="entry name" value="Phe_tRNA_synth_beta1"/>
    <property type="match status" value="1"/>
</dbReference>
<dbReference type="GO" id="GO:0000049">
    <property type="term" value="F:tRNA binding"/>
    <property type="evidence" value="ECO:0007669"/>
    <property type="project" value="UniProtKB-UniRule"/>
</dbReference>
<dbReference type="PANTHER" id="PTHR10947:SF0">
    <property type="entry name" value="PHENYLALANINE--TRNA LIGASE BETA SUBUNIT"/>
    <property type="match status" value="1"/>
</dbReference>
<evidence type="ECO:0000313" key="22">
    <source>
        <dbReference type="Proteomes" id="UP000468901"/>
    </source>
</evidence>
<evidence type="ECO:0000256" key="5">
    <source>
        <dbReference type="ARBA" id="ARBA00022555"/>
    </source>
</evidence>
<dbReference type="PANTHER" id="PTHR10947">
    <property type="entry name" value="PHENYLALANYL-TRNA SYNTHETASE BETA CHAIN AND LEUCINE-RICH REPEAT-CONTAINING PROTEIN 47"/>
    <property type="match status" value="1"/>
</dbReference>
<dbReference type="InterPro" id="IPR033714">
    <property type="entry name" value="tRNA_bind_bactPheRS"/>
</dbReference>
<accession>A0A6N6VMJ4</accession>
<comment type="subunit">
    <text evidence="3 15">Tetramer of two alpha and two beta subunits.</text>
</comment>
<evidence type="ECO:0000256" key="13">
    <source>
        <dbReference type="ARBA" id="ARBA00023146"/>
    </source>
</evidence>
<dbReference type="Gene3D" id="3.30.70.380">
    <property type="entry name" value="Ferrodoxin-fold anticodon-binding domain"/>
    <property type="match status" value="1"/>
</dbReference>
<evidence type="ECO:0000256" key="3">
    <source>
        <dbReference type="ARBA" id="ARBA00011209"/>
    </source>
</evidence>
<keyword evidence="4 15" id="KW-0963">Cytoplasm</keyword>
<dbReference type="Pfam" id="PF03483">
    <property type="entry name" value="B3_4"/>
    <property type="match status" value="1"/>
</dbReference>
<evidence type="ECO:0000256" key="4">
    <source>
        <dbReference type="ARBA" id="ARBA00022490"/>
    </source>
</evidence>
<evidence type="ECO:0000259" key="19">
    <source>
        <dbReference type="PROSITE" id="PS51447"/>
    </source>
</evidence>
<dbReference type="Gene3D" id="3.50.40.10">
    <property type="entry name" value="Phenylalanyl-trna Synthetase, Chain B, domain 3"/>
    <property type="match status" value="1"/>
</dbReference>
<feature type="domain" description="B5" evidence="20">
    <location>
        <begin position="406"/>
        <end position="482"/>
    </location>
</feature>
<feature type="region of interest" description="Disordered" evidence="17">
    <location>
        <begin position="589"/>
        <end position="617"/>
    </location>
</feature>
<dbReference type="Pfam" id="PF03147">
    <property type="entry name" value="FDX-ACB"/>
    <property type="match status" value="1"/>
</dbReference>
<dbReference type="InterPro" id="IPR020825">
    <property type="entry name" value="Phe-tRNA_synthase-like_B3/B4"/>
</dbReference>